<sequence>MLSNFCYSDVTPQSCTINSRPHFQLPSSSIGFSLNFCESKNQKRPSVSGILRIIKQSLYWHSREVKSH</sequence>
<reference evidence="1" key="2">
    <citation type="journal article" date="2023" name="Int. J. Mol. Sci.">
        <title>De Novo Assembly and Annotation of 11 Diverse Shrub Willow (Salix) Genomes Reveals Novel Gene Organization in Sex-Linked Regions.</title>
        <authorList>
            <person name="Hyden B."/>
            <person name="Feng K."/>
            <person name="Yates T.B."/>
            <person name="Jawdy S."/>
            <person name="Cereghino C."/>
            <person name="Smart L.B."/>
            <person name="Muchero W."/>
        </authorList>
    </citation>
    <scope>NUCLEOTIDE SEQUENCE</scope>
    <source>
        <tissue evidence="1">Shoot tip</tissue>
    </source>
</reference>
<keyword evidence="2" id="KW-1185">Reference proteome</keyword>
<comment type="caution">
    <text evidence="1">The sequence shown here is derived from an EMBL/GenBank/DDBJ whole genome shotgun (WGS) entry which is preliminary data.</text>
</comment>
<protein>
    <submittedName>
        <fullName evidence="1">Uncharacterized protein</fullName>
    </submittedName>
</protein>
<dbReference type="Proteomes" id="UP001151752">
    <property type="component" value="Chromosome 6"/>
</dbReference>
<evidence type="ECO:0000313" key="2">
    <source>
        <dbReference type="Proteomes" id="UP001151752"/>
    </source>
</evidence>
<reference evidence="1" key="1">
    <citation type="submission" date="2022-11" db="EMBL/GenBank/DDBJ databases">
        <authorList>
            <person name="Hyden B.L."/>
            <person name="Feng K."/>
            <person name="Yates T."/>
            <person name="Jawdy S."/>
            <person name="Smart L.B."/>
            <person name="Muchero W."/>
        </authorList>
    </citation>
    <scope>NUCLEOTIDE SEQUENCE</scope>
    <source>
        <tissue evidence="1">Shoot tip</tissue>
    </source>
</reference>
<accession>A0A9Q0ZUE3</accession>
<dbReference type="EMBL" id="JAPFFM010000009">
    <property type="protein sequence ID" value="KAJ6747328.1"/>
    <property type="molecule type" value="Genomic_DNA"/>
</dbReference>
<name>A0A9Q0ZUE3_9ROSI</name>
<dbReference type="AlphaFoldDB" id="A0A9Q0ZUE3"/>
<proteinExistence type="predicted"/>
<evidence type="ECO:0000313" key="1">
    <source>
        <dbReference type="EMBL" id="KAJ6747328.1"/>
    </source>
</evidence>
<organism evidence="1 2">
    <name type="scientific">Salix koriyanagi</name>
    <dbReference type="NCBI Taxonomy" id="2511006"/>
    <lineage>
        <taxon>Eukaryota</taxon>
        <taxon>Viridiplantae</taxon>
        <taxon>Streptophyta</taxon>
        <taxon>Embryophyta</taxon>
        <taxon>Tracheophyta</taxon>
        <taxon>Spermatophyta</taxon>
        <taxon>Magnoliopsida</taxon>
        <taxon>eudicotyledons</taxon>
        <taxon>Gunneridae</taxon>
        <taxon>Pentapetalae</taxon>
        <taxon>rosids</taxon>
        <taxon>fabids</taxon>
        <taxon>Malpighiales</taxon>
        <taxon>Salicaceae</taxon>
        <taxon>Saliceae</taxon>
        <taxon>Salix</taxon>
    </lineage>
</organism>
<gene>
    <name evidence="1" type="ORF">OIU74_029727</name>
</gene>